<dbReference type="STRING" id="5364.A0A5C3MZA6"/>
<protein>
    <submittedName>
        <fullName evidence="2">Uncharacterized protein</fullName>
    </submittedName>
</protein>
<dbReference type="AlphaFoldDB" id="A0A5C3MZA6"/>
<feature type="region of interest" description="Disordered" evidence="1">
    <location>
        <begin position="1"/>
        <end position="30"/>
    </location>
</feature>
<evidence type="ECO:0000313" key="3">
    <source>
        <dbReference type="Proteomes" id="UP000305948"/>
    </source>
</evidence>
<gene>
    <name evidence="2" type="ORF">OE88DRAFT_1736067</name>
</gene>
<dbReference type="Proteomes" id="UP000305948">
    <property type="component" value="Unassembled WGS sequence"/>
</dbReference>
<keyword evidence="3" id="KW-1185">Reference proteome</keyword>
<feature type="compositionally biased region" description="Basic and acidic residues" evidence="1">
    <location>
        <begin position="179"/>
        <end position="188"/>
    </location>
</feature>
<feature type="compositionally biased region" description="Polar residues" evidence="1">
    <location>
        <begin position="342"/>
        <end position="352"/>
    </location>
</feature>
<dbReference type="OrthoDB" id="2803831at2759"/>
<feature type="compositionally biased region" description="Pro residues" evidence="1">
    <location>
        <begin position="10"/>
        <end position="20"/>
    </location>
</feature>
<feature type="compositionally biased region" description="Pro residues" evidence="1">
    <location>
        <begin position="266"/>
        <end position="275"/>
    </location>
</feature>
<feature type="compositionally biased region" description="Basic and acidic residues" evidence="1">
    <location>
        <begin position="199"/>
        <end position="208"/>
    </location>
</feature>
<accession>A0A5C3MZA6</accession>
<reference evidence="2 3" key="1">
    <citation type="journal article" date="2019" name="Nat. Ecol. Evol.">
        <title>Megaphylogeny resolves global patterns of mushroom evolution.</title>
        <authorList>
            <person name="Varga T."/>
            <person name="Krizsan K."/>
            <person name="Foldi C."/>
            <person name="Dima B."/>
            <person name="Sanchez-Garcia M."/>
            <person name="Sanchez-Ramirez S."/>
            <person name="Szollosi G.J."/>
            <person name="Szarkandi J.G."/>
            <person name="Papp V."/>
            <person name="Albert L."/>
            <person name="Andreopoulos W."/>
            <person name="Angelini C."/>
            <person name="Antonin V."/>
            <person name="Barry K.W."/>
            <person name="Bougher N.L."/>
            <person name="Buchanan P."/>
            <person name="Buyck B."/>
            <person name="Bense V."/>
            <person name="Catcheside P."/>
            <person name="Chovatia M."/>
            <person name="Cooper J."/>
            <person name="Damon W."/>
            <person name="Desjardin D."/>
            <person name="Finy P."/>
            <person name="Geml J."/>
            <person name="Haridas S."/>
            <person name="Hughes K."/>
            <person name="Justo A."/>
            <person name="Karasinski D."/>
            <person name="Kautmanova I."/>
            <person name="Kiss B."/>
            <person name="Kocsube S."/>
            <person name="Kotiranta H."/>
            <person name="LaButti K.M."/>
            <person name="Lechner B.E."/>
            <person name="Liimatainen K."/>
            <person name="Lipzen A."/>
            <person name="Lukacs Z."/>
            <person name="Mihaltcheva S."/>
            <person name="Morgado L.N."/>
            <person name="Niskanen T."/>
            <person name="Noordeloos M.E."/>
            <person name="Ohm R.A."/>
            <person name="Ortiz-Santana B."/>
            <person name="Ovrebo C."/>
            <person name="Racz N."/>
            <person name="Riley R."/>
            <person name="Savchenko A."/>
            <person name="Shiryaev A."/>
            <person name="Soop K."/>
            <person name="Spirin V."/>
            <person name="Szebenyi C."/>
            <person name="Tomsovsky M."/>
            <person name="Tulloss R.E."/>
            <person name="Uehling J."/>
            <person name="Grigoriev I.V."/>
            <person name="Vagvolgyi C."/>
            <person name="Papp T."/>
            <person name="Martin F.M."/>
            <person name="Miettinen O."/>
            <person name="Hibbett D.S."/>
            <person name="Nagy L.G."/>
        </authorList>
    </citation>
    <scope>NUCLEOTIDE SEQUENCE [LARGE SCALE GENOMIC DNA]</scope>
    <source>
        <strain evidence="2 3">OMC1185</strain>
    </source>
</reference>
<feature type="compositionally biased region" description="Polar residues" evidence="1">
    <location>
        <begin position="287"/>
        <end position="308"/>
    </location>
</feature>
<feature type="compositionally biased region" description="Low complexity" evidence="1">
    <location>
        <begin position="224"/>
        <end position="239"/>
    </location>
</feature>
<dbReference type="EMBL" id="ML213513">
    <property type="protein sequence ID" value="TFK50540.1"/>
    <property type="molecule type" value="Genomic_DNA"/>
</dbReference>
<feature type="compositionally biased region" description="Basic and acidic residues" evidence="1">
    <location>
        <begin position="423"/>
        <end position="435"/>
    </location>
</feature>
<feature type="compositionally biased region" description="Basic residues" evidence="1">
    <location>
        <begin position="106"/>
        <end position="118"/>
    </location>
</feature>
<organism evidence="2 3">
    <name type="scientific">Heliocybe sulcata</name>
    <dbReference type="NCBI Taxonomy" id="5364"/>
    <lineage>
        <taxon>Eukaryota</taxon>
        <taxon>Fungi</taxon>
        <taxon>Dikarya</taxon>
        <taxon>Basidiomycota</taxon>
        <taxon>Agaricomycotina</taxon>
        <taxon>Agaricomycetes</taxon>
        <taxon>Gloeophyllales</taxon>
        <taxon>Gloeophyllaceae</taxon>
        <taxon>Heliocybe</taxon>
    </lineage>
</organism>
<name>A0A5C3MZA6_9AGAM</name>
<sequence length="435" mass="47328">MVDEIDFSPSMPPDSDPFPPSSQLTGSQWIAKSKRKRTLDEDIVIWQGSQSTCAPLNQLIQLEASQTRPIPRIPSLLGLDGPTYLPRDLATDASSSNSSPAVRESSRKKRMRPSRIRRHTSEPEEPQGGDPSDFYQALRDTAERTSVKAQQRKRRELEKAQGTPPARVQSAQDVGEPPEAPKLKRDNSTPRTYPADAGRAPDVKESVHAGRTTQGHCSAPDIRTSTAPSASSISFAAPTVMSNKTSSPTMPPPASTSKDHHEMSPPARPPTPPITKPQAACNPRPSTPATKPSSTHAQVPTSRPSNVSEARRIPSPDTLPPVPTQSSSRPPALGMRRVVNAVSRTYATSPSQDLPMKRKGFKPPLLTGPQMQSKENQRDKLPKKSLPTPDVTPSPNDHDGVPVSPPRHGDTSSSDFETSWDIDQLHESLKQYDMP</sequence>
<evidence type="ECO:0000256" key="1">
    <source>
        <dbReference type="SAM" id="MobiDB-lite"/>
    </source>
</evidence>
<evidence type="ECO:0000313" key="2">
    <source>
        <dbReference type="EMBL" id="TFK50540.1"/>
    </source>
</evidence>
<feature type="region of interest" description="Disordered" evidence="1">
    <location>
        <begin position="65"/>
        <end position="435"/>
    </location>
</feature>
<proteinExistence type="predicted"/>